<name>A0A0R3WFC3_TAEAS</name>
<sequence length="123" mass="13341">MQDGEEVMGERGKGGESRTKILRTYNGGGLTVKKYGADRQCKMFGSLEQTSLWSCDVDYVGDSGFATETVMSAFELVVVDVDSCGVATIRSIGPAEIPPFQCWLLIHHGNKERAFALGGLMND</sequence>
<evidence type="ECO:0000313" key="3">
    <source>
        <dbReference type="WBParaSite" id="TASK_0000956601-mRNA-1"/>
    </source>
</evidence>
<protein>
    <submittedName>
        <fullName evidence="1 3">Uncharacterized protein</fullName>
    </submittedName>
</protein>
<reference evidence="3" key="1">
    <citation type="submission" date="2017-02" db="UniProtKB">
        <authorList>
            <consortium name="WormBaseParasite"/>
        </authorList>
    </citation>
    <scope>IDENTIFICATION</scope>
</reference>
<reference evidence="1 2" key="2">
    <citation type="submission" date="2018-11" db="EMBL/GenBank/DDBJ databases">
        <authorList>
            <consortium name="Pathogen Informatics"/>
        </authorList>
    </citation>
    <scope>NUCLEOTIDE SEQUENCE [LARGE SCALE GENOMIC DNA]</scope>
</reference>
<evidence type="ECO:0000313" key="2">
    <source>
        <dbReference type="Proteomes" id="UP000282613"/>
    </source>
</evidence>
<dbReference type="WBParaSite" id="TASK_0000956601-mRNA-1">
    <property type="protein sequence ID" value="TASK_0000956601-mRNA-1"/>
    <property type="gene ID" value="TASK_0000956601"/>
</dbReference>
<organism evidence="3">
    <name type="scientific">Taenia asiatica</name>
    <name type="common">Asian tapeworm</name>
    <dbReference type="NCBI Taxonomy" id="60517"/>
    <lineage>
        <taxon>Eukaryota</taxon>
        <taxon>Metazoa</taxon>
        <taxon>Spiralia</taxon>
        <taxon>Lophotrochozoa</taxon>
        <taxon>Platyhelminthes</taxon>
        <taxon>Cestoda</taxon>
        <taxon>Eucestoda</taxon>
        <taxon>Cyclophyllidea</taxon>
        <taxon>Taeniidae</taxon>
        <taxon>Taenia</taxon>
    </lineage>
</organism>
<gene>
    <name evidence="1" type="ORF">TASK_LOCUS9567</name>
</gene>
<accession>A0A0R3WFC3</accession>
<keyword evidence="2" id="KW-1185">Reference proteome</keyword>
<dbReference type="Proteomes" id="UP000282613">
    <property type="component" value="Unassembled WGS sequence"/>
</dbReference>
<proteinExistence type="predicted"/>
<dbReference type="AlphaFoldDB" id="A0A0R3WFC3"/>
<dbReference type="EMBL" id="UYRS01019254">
    <property type="protein sequence ID" value="VDK44134.1"/>
    <property type="molecule type" value="Genomic_DNA"/>
</dbReference>
<evidence type="ECO:0000313" key="1">
    <source>
        <dbReference type="EMBL" id="VDK44134.1"/>
    </source>
</evidence>